<reference evidence="1" key="1">
    <citation type="submission" date="2019-11" db="EMBL/GenBank/DDBJ databases">
        <authorList>
            <person name="Feng L."/>
        </authorList>
    </citation>
    <scope>NUCLEOTIDE SEQUENCE</scope>
    <source>
        <strain evidence="1">BovatusLFYP28</strain>
    </source>
</reference>
<gene>
    <name evidence="1" type="ORF">BOLFYP28_04211</name>
</gene>
<dbReference type="EMBL" id="CACRTD010000068">
    <property type="protein sequence ID" value="VYT52332.1"/>
    <property type="molecule type" value="Genomic_DNA"/>
</dbReference>
<name>A0A6N2XDX3_BACOV</name>
<proteinExistence type="predicted"/>
<dbReference type="AlphaFoldDB" id="A0A6N2XDX3"/>
<organism evidence="1">
    <name type="scientific">Bacteroides ovatus</name>
    <dbReference type="NCBI Taxonomy" id="28116"/>
    <lineage>
        <taxon>Bacteria</taxon>
        <taxon>Pseudomonadati</taxon>
        <taxon>Bacteroidota</taxon>
        <taxon>Bacteroidia</taxon>
        <taxon>Bacteroidales</taxon>
        <taxon>Bacteroidaceae</taxon>
        <taxon>Bacteroides</taxon>
    </lineage>
</organism>
<sequence>MSKFKEIIEIVAPVYINPKPEGVQARETYHSDGHVCSCCKGNRWFWGEDEMGERVKRDCPVCKGNGSLDAVITVEWSPSAVRS</sequence>
<accession>A0A6N2XDX3</accession>
<evidence type="ECO:0000313" key="1">
    <source>
        <dbReference type="EMBL" id="VYT52332.1"/>
    </source>
</evidence>
<protein>
    <submittedName>
        <fullName evidence="1">Uncharacterized protein</fullName>
    </submittedName>
</protein>